<sequence length="573" mass="58923">MASIAGAAGFAALPAHAEQRSVPGAAPRGVKLHTLFAGSASEQLACAHSLGKSMVVTRWSGAAIGADGRAYDVDVSSARPQQAPGADLAPQWDLEQSESGERADRVEGADRGERADRVERAEKAEGVDRGERGEKAEGADRIERAEKPERTEEAGRVERAHVPPPLFNDRAAQVRLDEHRWTLDDTLDSAKDDDRDVAAQAGADPLPSAAEELQAEADDRKPSLTSDVADLTSGKPLTAGKPPTSGKPSTAGKPLTSGKPLTAGKPSAKKPPAKKPRSASTALLGQGDRAQGQVFAPQADEFAGDVKPETPAEGAVKSPEIAVADGVESAAEKPAKGRFAVAPLEYAGETGTPLKGLIGVTGGRDDALVTVTVSDLAALPDGVVVGPDGRLSGTPTQAGTFEVPVKVCAAGACRYAIVTFTIAEGAGPMVAGAAPEADPLGPVEIAEPVPAAPAVSPQRPEEAAGTARPGESGVVIGSLLDLALSLSSSGPSIAQAHLKGLEQVFKKWLAQGKPKMLWFGPGQLLVSSTKGDGTYTIKVTDGKGGLAVLNVSVNPRVPEGGRFFTWPRHFPLK</sequence>
<dbReference type="Gene3D" id="2.60.40.10">
    <property type="entry name" value="Immunoglobulins"/>
    <property type="match status" value="1"/>
</dbReference>
<evidence type="ECO:0000313" key="3">
    <source>
        <dbReference type="Proteomes" id="UP000606172"/>
    </source>
</evidence>
<protein>
    <submittedName>
        <fullName evidence="2">Uncharacterized protein</fullName>
    </submittedName>
</protein>
<evidence type="ECO:0000256" key="1">
    <source>
        <dbReference type="SAM" id="MobiDB-lite"/>
    </source>
</evidence>
<feature type="region of interest" description="Disordered" evidence="1">
    <location>
        <begin position="75"/>
        <end position="168"/>
    </location>
</feature>
<feature type="region of interest" description="Disordered" evidence="1">
    <location>
        <begin position="451"/>
        <end position="470"/>
    </location>
</feature>
<gene>
    <name evidence="2" type="ORF">Ssi02_50550</name>
</gene>
<dbReference type="AlphaFoldDB" id="A0A919RMP5"/>
<feature type="compositionally biased region" description="Basic and acidic residues" evidence="1">
    <location>
        <begin position="187"/>
        <end position="197"/>
    </location>
</feature>
<accession>A0A919RMP5</accession>
<keyword evidence="3" id="KW-1185">Reference proteome</keyword>
<feature type="compositionally biased region" description="Basic residues" evidence="1">
    <location>
        <begin position="267"/>
        <end position="277"/>
    </location>
</feature>
<evidence type="ECO:0000313" key="2">
    <source>
        <dbReference type="EMBL" id="GII94824.1"/>
    </source>
</evidence>
<comment type="caution">
    <text evidence="2">The sequence shown here is derived from an EMBL/GenBank/DDBJ whole genome shotgun (WGS) entry which is preliminary data.</text>
</comment>
<dbReference type="RefSeq" id="WP_204029694.1">
    <property type="nucleotide sequence ID" value="NZ_BOOW01000031.1"/>
</dbReference>
<dbReference type="InterPro" id="IPR013783">
    <property type="entry name" value="Ig-like_fold"/>
</dbReference>
<organism evidence="2 3">
    <name type="scientific">Sinosporangium siamense</name>
    <dbReference type="NCBI Taxonomy" id="1367973"/>
    <lineage>
        <taxon>Bacteria</taxon>
        <taxon>Bacillati</taxon>
        <taxon>Actinomycetota</taxon>
        <taxon>Actinomycetes</taxon>
        <taxon>Streptosporangiales</taxon>
        <taxon>Streptosporangiaceae</taxon>
        <taxon>Sinosporangium</taxon>
    </lineage>
</organism>
<proteinExistence type="predicted"/>
<feature type="region of interest" description="Disordered" evidence="1">
    <location>
        <begin position="187"/>
        <end position="283"/>
    </location>
</feature>
<reference evidence="2" key="1">
    <citation type="submission" date="2021-01" db="EMBL/GenBank/DDBJ databases">
        <title>Whole genome shotgun sequence of Sinosporangium siamense NBRC 109515.</title>
        <authorList>
            <person name="Komaki H."/>
            <person name="Tamura T."/>
        </authorList>
    </citation>
    <scope>NUCLEOTIDE SEQUENCE</scope>
    <source>
        <strain evidence="2">NBRC 109515</strain>
    </source>
</reference>
<dbReference type="GO" id="GO:0005975">
    <property type="term" value="P:carbohydrate metabolic process"/>
    <property type="evidence" value="ECO:0007669"/>
    <property type="project" value="UniProtKB-ARBA"/>
</dbReference>
<dbReference type="Proteomes" id="UP000606172">
    <property type="component" value="Unassembled WGS sequence"/>
</dbReference>
<feature type="compositionally biased region" description="Basic and acidic residues" evidence="1">
    <location>
        <begin position="99"/>
        <end position="161"/>
    </location>
</feature>
<dbReference type="EMBL" id="BOOW01000031">
    <property type="protein sequence ID" value="GII94824.1"/>
    <property type="molecule type" value="Genomic_DNA"/>
</dbReference>
<name>A0A919RMP5_9ACTN</name>
<dbReference type="Pfam" id="PF05345">
    <property type="entry name" value="He_PIG"/>
    <property type="match status" value="1"/>
</dbReference>